<dbReference type="Pfam" id="PF00672">
    <property type="entry name" value="HAMP"/>
    <property type="match status" value="1"/>
</dbReference>
<feature type="domain" description="GGDEF" evidence="3">
    <location>
        <begin position="270"/>
        <end position="404"/>
    </location>
</feature>
<dbReference type="EMBL" id="JACHHO010000006">
    <property type="protein sequence ID" value="MBB5205888.1"/>
    <property type="molecule type" value="Genomic_DNA"/>
</dbReference>
<dbReference type="Gene3D" id="3.30.70.270">
    <property type="match status" value="1"/>
</dbReference>
<name>A0A840S8P9_9BURK</name>
<dbReference type="Pfam" id="PF00990">
    <property type="entry name" value="GGDEF"/>
    <property type="match status" value="1"/>
</dbReference>
<evidence type="ECO:0000256" key="1">
    <source>
        <dbReference type="SAM" id="Phobius"/>
    </source>
</evidence>
<dbReference type="NCBIfam" id="TIGR00254">
    <property type="entry name" value="GGDEF"/>
    <property type="match status" value="1"/>
</dbReference>
<evidence type="ECO:0000313" key="4">
    <source>
        <dbReference type="EMBL" id="MBB5205888.1"/>
    </source>
</evidence>
<gene>
    <name evidence="4" type="ORF">HNQ51_003219</name>
</gene>
<dbReference type="PANTHER" id="PTHR46663:SF2">
    <property type="entry name" value="GGDEF DOMAIN-CONTAINING PROTEIN"/>
    <property type="match status" value="1"/>
</dbReference>
<keyword evidence="5" id="KW-1185">Reference proteome</keyword>
<dbReference type="InterPro" id="IPR000160">
    <property type="entry name" value="GGDEF_dom"/>
</dbReference>
<keyword evidence="1" id="KW-0812">Transmembrane</keyword>
<dbReference type="CDD" id="cd01949">
    <property type="entry name" value="GGDEF"/>
    <property type="match status" value="1"/>
</dbReference>
<dbReference type="SMART" id="SM00267">
    <property type="entry name" value="GGDEF"/>
    <property type="match status" value="1"/>
</dbReference>
<feature type="domain" description="HAMP" evidence="2">
    <location>
        <begin position="167"/>
        <end position="220"/>
    </location>
</feature>
<dbReference type="PROSITE" id="PS50887">
    <property type="entry name" value="GGDEF"/>
    <property type="match status" value="1"/>
</dbReference>
<dbReference type="InterPro" id="IPR043128">
    <property type="entry name" value="Rev_trsase/Diguanyl_cyclase"/>
</dbReference>
<dbReference type="PROSITE" id="PS50885">
    <property type="entry name" value="HAMP"/>
    <property type="match status" value="1"/>
</dbReference>
<dbReference type="InterPro" id="IPR003660">
    <property type="entry name" value="HAMP_dom"/>
</dbReference>
<evidence type="ECO:0000259" key="3">
    <source>
        <dbReference type="PROSITE" id="PS50887"/>
    </source>
</evidence>
<dbReference type="SMART" id="SM00304">
    <property type="entry name" value="HAMP"/>
    <property type="match status" value="1"/>
</dbReference>
<protein>
    <submittedName>
        <fullName evidence="4">Diguanylate cyclase (GGDEF)-like protein</fullName>
    </submittedName>
</protein>
<dbReference type="SUPFAM" id="SSF55073">
    <property type="entry name" value="Nucleotide cyclase"/>
    <property type="match status" value="1"/>
</dbReference>
<dbReference type="Proteomes" id="UP000554837">
    <property type="component" value="Unassembled WGS sequence"/>
</dbReference>
<dbReference type="GO" id="GO:0016020">
    <property type="term" value="C:membrane"/>
    <property type="evidence" value="ECO:0007669"/>
    <property type="project" value="InterPro"/>
</dbReference>
<feature type="transmembrane region" description="Helical" evidence="1">
    <location>
        <begin position="12"/>
        <end position="32"/>
    </location>
</feature>
<accession>A0A840S8P9</accession>
<evidence type="ECO:0000259" key="2">
    <source>
        <dbReference type="PROSITE" id="PS50885"/>
    </source>
</evidence>
<keyword evidence="1" id="KW-1133">Transmembrane helix</keyword>
<dbReference type="AlphaFoldDB" id="A0A840S8P9"/>
<sequence>MSLVRRLTHLNVLVLAVAMLLSFAMILGMAYWTARQLQRQAAEAAAAVLAQNVAPMVAFQDRASAKSMLTDVARRTDLLEVNIVDAQGRLFAAWTSKIPQQGWLPWVQREFTVELALQLPEEKVGRMRWRESHATLENTLLRIGLIAFAMLLGILIVAANVLSWVQRRALAPLVALSDLTERVAQQQDYTLRARALRNDEVGRLAERVNEMLRRIQVWHEDLHAQLRDQRDVGQRMKALAHRDHLTGLPNRLSFDLELERQLVEAQRQRHGVGLLFVDLDQFKPVNDRLGHEAGDAVLIEVGRRMSGALRAGQDNLFRLGGDEFALLVAPLADAHALEHLAQRLLQALLPPMNLLGESIQLGASIGAAISPEHGRDAALLLRRADAAMYAAKSAGKNCYRLADAASA</sequence>
<proteinExistence type="predicted"/>
<organism evidence="4 5">
    <name type="scientific">Inhella inkyongensis</name>
    <dbReference type="NCBI Taxonomy" id="392593"/>
    <lineage>
        <taxon>Bacteria</taxon>
        <taxon>Pseudomonadati</taxon>
        <taxon>Pseudomonadota</taxon>
        <taxon>Betaproteobacteria</taxon>
        <taxon>Burkholderiales</taxon>
        <taxon>Sphaerotilaceae</taxon>
        <taxon>Inhella</taxon>
    </lineage>
</organism>
<evidence type="ECO:0000313" key="5">
    <source>
        <dbReference type="Proteomes" id="UP000554837"/>
    </source>
</evidence>
<dbReference type="SUPFAM" id="SSF158472">
    <property type="entry name" value="HAMP domain-like"/>
    <property type="match status" value="1"/>
</dbReference>
<dbReference type="Pfam" id="PF17152">
    <property type="entry name" value="CHASE8"/>
    <property type="match status" value="1"/>
</dbReference>
<reference evidence="4 5" key="1">
    <citation type="submission" date="2020-08" db="EMBL/GenBank/DDBJ databases">
        <title>Genomic Encyclopedia of Type Strains, Phase IV (KMG-IV): sequencing the most valuable type-strain genomes for metagenomic binning, comparative biology and taxonomic classification.</title>
        <authorList>
            <person name="Goeker M."/>
        </authorList>
    </citation>
    <scope>NUCLEOTIDE SEQUENCE [LARGE SCALE GENOMIC DNA]</scope>
    <source>
        <strain evidence="4 5">DSM 23958</strain>
    </source>
</reference>
<dbReference type="RefSeq" id="WP_175423568.1">
    <property type="nucleotide sequence ID" value="NZ_CP040709.1"/>
</dbReference>
<dbReference type="InterPro" id="IPR033417">
    <property type="entry name" value="CHASE8"/>
</dbReference>
<dbReference type="Gene3D" id="6.10.340.10">
    <property type="match status" value="1"/>
</dbReference>
<comment type="caution">
    <text evidence="4">The sequence shown here is derived from an EMBL/GenBank/DDBJ whole genome shotgun (WGS) entry which is preliminary data.</text>
</comment>
<dbReference type="CDD" id="cd06225">
    <property type="entry name" value="HAMP"/>
    <property type="match status" value="1"/>
</dbReference>
<dbReference type="InterPro" id="IPR029787">
    <property type="entry name" value="Nucleotide_cyclase"/>
</dbReference>
<dbReference type="InterPro" id="IPR052163">
    <property type="entry name" value="DGC-Regulatory_Protein"/>
</dbReference>
<dbReference type="PANTHER" id="PTHR46663">
    <property type="entry name" value="DIGUANYLATE CYCLASE DGCT-RELATED"/>
    <property type="match status" value="1"/>
</dbReference>
<dbReference type="GO" id="GO:0007165">
    <property type="term" value="P:signal transduction"/>
    <property type="evidence" value="ECO:0007669"/>
    <property type="project" value="InterPro"/>
</dbReference>
<feature type="transmembrane region" description="Helical" evidence="1">
    <location>
        <begin position="140"/>
        <end position="165"/>
    </location>
</feature>
<keyword evidence="1" id="KW-0472">Membrane</keyword>